<evidence type="ECO:0000256" key="4">
    <source>
        <dbReference type="ARBA" id="ARBA00023089"/>
    </source>
</evidence>
<feature type="coiled-coil region" evidence="6">
    <location>
        <begin position="57"/>
        <end position="161"/>
    </location>
</feature>
<keyword evidence="2 5" id="KW-0217">Developmental protein</keyword>
<dbReference type="PANTHER" id="PTHR31791">
    <property type="entry name" value="FRIGIDA-LIKE PROTEIN 3-RELATED"/>
    <property type="match status" value="1"/>
</dbReference>
<accession>A0A1J3F1G8</accession>
<keyword evidence="3 5" id="KW-0221">Differentiation</keyword>
<evidence type="ECO:0000256" key="6">
    <source>
        <dbReference type="SAM" id="Coils"/>
    </source>
</evidence>
<dbReference type="InterPro" id="IPR012474">
    <property type="entry name" value="Frigida"/>
</dbReference>
<evidence type="ECO:0000256" key="1">
    <source>
        <dbReference type="ARBA" id="ARBA00008956"/>
    </source>
</evidence>
<reference evidence="7" key="1">
    <citation type="submission" date="2016-07" db="EMBL/GenBank/DDBJ databases">
        <title>De novo transcriptome assembly of four accessions of the metal hyperaccumulator plant Noccaea caerulescens.</title>
        <authorList>
            <person name="Blande D."/>
            <person name="Halimaa P."/>
            <person name="Tervahauta A.I."/>
            <person name="Aarts M.G."/>
            <person name="Karenlampi S.O."/>
        </authorList>
    </citation>
    <scope>NUCLEOTIDE SEQUENCE</scope>
</reference>
<sequence>MEKTSVEDELTLTVNTDCKRQKLSTPLLEDFKADSSQKLKALHDHLDIVVEERSREVKLKENQLKILSLNLAEVQKQTEAARIEALNKEKELDLLRNEIKSEETTLKNTQDELESKKKDFGEVQKQIKAAETEACHKLKELDLLRNQIKSEELKKKELRLRSTVLVKHEEQPIQAETELWIREFSSDSLDRDEVSSYLRALSNPAKFVLDLVEGQIRAAQRRQRSGLQDPVVENLVMFFEELAKTGGWDKDQMRFKAMQVGTQWKKMIVIESPSSSLEALAFLLFIVGYEVTRLIDKEETVLLATSVLHYEQGPELFHLLGLNRNIPEFIRELIEDHQYIPAARIICLFKRKDFSATTLLMKEITDLRRRSSVEKAEKRDIGKFKAIVELAAGYDLDIDIPAGLTAKLMLQSKNSTPPVIHCSTVEETCGSGPSSVSKATSSQVAATHSSAGLLVPKHETKPFVNASVISRW</sequence>
<comment type="similarity">
    <text evidence="1 5">Belongs to the Frigida family.</text>
</comment>
<evidence type="ECO:0000256" key="2">
    <source>
        <dbReference type="ARBA" id="ARBA00022473"/>
    </source>
</evidence>
<keyword evidence="4 5" id="KW-0287">Flowering</keyword>
<keyword evidence="6" id="KW-0175">Coiled coil</keyword>
<proteinExistence type="inferred from homology"/>
<dbReference type="PANTHER" id="PTHR31791:SF78">
    <property type="entry name" value="FRIGIDA-LIKE PROTEIN"/>
    <property type="match status" value="1"/>
</dbReference>
<dbReference type="GO" id="GO:0009908">
    <property type="term" value="P:flower development"/>
    <property type="evidence" value="ECO:0007669"/>
    <property type="project" value="UniProtKB-KW"/>
</dbReference>
<evidence type="ECO:0000256" key="5">
    <source>
        <dbReference type="RuleBase" id="RU364012"/>
    </source>
</evidence>
<dbReference type="Pfam" id="PF07899">
    <property type="entry name" value="Frigida"/>
    <property type="match status" value="1"/>
</dbReference>
<evidence type="ECO:0000313" key="7">
    <source>
        <dbReference type="EMBL" id="JAU38049.1"/>
    </source>
</evidence>
<name>A0A1J3F1G8_NOCCA</name>
<organism evidence="7">
    <name type="scientific">Noccaea caerulescens</name>
    <name type="common">Alpine penny-cress</name>
    <name type="synonym">Thlaspi caerulescens</name>
    <dbReference type="NCBI Taxonomy" id="107243"/>
    <lineage>
        <taxon>Eukaryota</taxon>
        <taxon>Viridiplantae</taxon>
        <taxon>Streptophyta</taxon>
        <taxon>Embryophyta</taxon>
        <taxon>Tracheophyta</taxon>
        <taxon>Spermatophyta</taxon>
        <taxon>Magnoliopsida</taxon>
        <taxon>eudicotyledons</taxon>
        <taxon>Gunneridae</taxon>
        <taxon>Pentapetalae</taxon>
        <taxon>rosids</taxon>
        <taxon>malvids</taxon>
        <taxon>Brassicales</taxon>
        <taxon>Brassicaceae</taxon>
        <taxon>Coluteocarpeae</taxon>
        <taxon>Noccaea</taxon>
    </lineage>
</organism>
<gene>
    <name evidence="7" type="ORF">LC_TR12120_c0_g1_i1_g.42199</name>
</gene>
<protein>
    <recommendedName>
        <fullName evidence="5">FRIGIDA-like protein</fullName>
    </recommendedName>
</protein>
<dbReference type="GO" id="GO:0030154">
    <property type="term" value="P:cell differentiation"/>
    <property type="evidence" value="ECO:0007669"/>
    <property type="project" value="UniProtKB-KW"/>
</dbReference>
<dbReference type="AlphaFoldDB" id="A0A1J3F1G8"/>
<evidence type="ECO:0000256" key="3">
    <source>
        <dbReference type="ARBA" id="ARBA00022782"/>
    </source>
</evidence>
<dbReference type="EMBL" id="GEVK01014783">
    <property type="protein sequence ID" value="JAU38049.1"/>
    <property type="molecule type" value="Transcribed_RNA"/>
</dbReference>